<dbReference type="PROSITE" id="PS00463">
    <property type="entry name" value="ZN2_CY6_FUNGAL_1"/>
    <property type="match status" value="1"/>
</dbReference>
<evidence type="ECO:0000256" key="5">
    <source>
        <dbReference type="SAM" id="Coils"/>
    </source>
</evidence>
<reference evidence="7" key="1">
    <citation type="journal article" date="2022" name="IScience">
        <title>Evolution of zygomycete secretomes and the origins of terrestrial fungal ecologies.</title>
        <authorList>
            <person name="Chang Y."/>
            <person name="Wang Y."/>
            <person name="Mondo S."/>
            <person name="Ahrendt S."/>
            <person name="Andreopoulos W."/>
            <person name="Barry K."/>
            <person name="Beard J."/>
            <person name="Benny G.L."/>
            <person name="Blankenship S."/>
            <person name="Bonito G."/>
            <person name="Cuomo C."/>
            <person name="Desiro A."/>
            <person name="Gervers K.A."/>
            <person name="Hundley H."/>
            <person name="Kuo A."/>
            <person name="LaButti K."/>
            <person name="Lang B.F."/>
            <person name="Lipzen A."/>
            <person name="O'Donnell K."/>
            <person name="Pangilinan J."/>
            <person name="Reynolds N."/>
            <person name="Sandor L."/>
            <person name="Smith M.E."/>
            <person name="Tsang A."/>
            <person name="Grigoriev I.V."/>
            <person name="Stajich J.E."/>
            <person name="Spatafora J.W."/>
        </authorList>
    </citation>
    <scope>NUCLEOTIDE SEQUENCE</scope>
    <source>
        <strain evidence="7">RSA 2281</strain>
    </source>
</reference>
<dbReference type="AlphaFoldDB" id="A0AAD5KBW8"/>
<dbReference type="Proteomes" id="UP001209540">
    <property type="component" value="Unassembled WGS sequence"/>
</dbReference>
<dbReference type="InterPro" id="IPR050987">
    <property type="entry name" value="AtrR-like"/>
</dbReference>
<evidence type="ECO:0000259" key="6">
    <source>
        <dbReference type="PROSITE" id="PS00463"/>
    </source>
</evidence>
<gene>
    <name evidence="7" type="ORF">BDA99DRAFT_538328</name>
</gene>
<sequence length="691" mass="78944">MRNPKPCKVCRLRRKKCVWSCNNNSNQICDRCSKLNIDCIPQSDSSDEQLDEGVELMAQDGDQELQRMLDDMNQLNNEMQLLDSTKANLEQLLSLVNTTAAVNEQQLQQYRSPSLSWSSSPSLSSLSPYMSPSSSSTITTVSSKKAVVPQQEEANTEWQLSIVNGSIRLETPIRTIDELTMFTQASLRYLSPFTGLFKQEPVRFEATCISPSLGLATVLQRSVVCRPRKKQRFALINYHKNNQVQPFNYRAIMDYLLPLYFEHYNSMVGMLHAPTFWKHYHSLDDPLECPITLAATIDATVSLRNLIDLTPIQRRLIGDYLYSKCKDILFELYEDPDRKLEIVTTTCLLQTYLTDVLLNAVEARRLLSVALLLCSELSPIADKFPTIDRILFQRHHVIMEVNQRAFNMLFEDKIDFAIPGGMLNMQPLDDEPEKTKMYINLYNHIFRLLGCPYISTIMGQINAIFYGEPCELYLEDILQYEPIVRDWWDSLPPDLRICEDPFDPEGYKLVENKVSSKLLFPYAAMNLLTAVMTSSVLRPQYTPSSENAITIDVMHAVRQKLISLALNSSRVLIHSLQANWLEDTCDTPAFSLCVIIHVLYCLEKLGHCADIPFPNQLLIMIKKNFERRRLSLLPADHVVPPSDSLLTSLLENPDQPLMDLYEQYPLPGYAMLSDVLGTSFNQLDHHLSATL</sequence>
<organism evidence="7 8">
    <name type="scientific">Phascolomyces articulosus</name>
    <dbReference type="NCBI Taxonomy" id="60185"/>
    <lineage>
        <taxon>Eukaryota</taxon>
        <taxon>Fungi</taxon>
        <taxon>Fungi incertae sedis</taxon>
        <taxon>Mucoromycota</taxon>
        <taxon>Mucoromycotina</taxon>
        <taxon>Mucoromycetes</taxon>
        <taxon>Mucorales</taxon>
        <taxon>Lichtheimiaceae</taxon>
        <taxon>Phascolomyces</taxon>
    </lineage>
</organism>
<feature type="coiled-coil region" evidence="5">
    <location>
        <begin position="58"/>
        <end position="95"/>
    </location>
</feature>
<evidence type="ECO:0000256" key="2">
    <source>
        <dbReference type="ARBA" id="ARBA00022723"/>
    </source>
</evidence>
<dbReference type="GO" id="GO:0005634">
    <property type="term" value="C:nucleus"/>
    <property type="evidence" value="ECO:0007669"/>
    <property type="project" value="UniProtKB-SubCell"/>
</dbReference>
<dbReference type="EMBL" id="JAIXMP010000016">
    <property type="protein sequence ID" value="KAI9260739.1"/>
    <property type="molecule type" value="Genomic_DNA"/>
</dbReference>
<dbReference type="InterPro" id="IPR001138">
    <property type="entry name" value="Zn2Cys6_DnaBD"/>
</dbReference>
<evidence type="ECO:0000256" key="3">
    <source>
        <dbReference type="ARBA" id="ARBA00023125"/>
    </source>
</evidence>
<keyword evidence="4" id="KW-0539">Nucleus</keyword>
<keyword evidence="8" id="KW-1185">Reference proteome</keyword>
<dbReference type="GO" id="GO:0000981">
    <property type="term" value="F:DNA-binding transcription factor activity, RNA polymerase II-specific"/>
    <property type="evidence" value="ECO:0007669"/>
    <property type="project" value="InterPro"/>
</dbReference>
<reference evidence="7" key="2">
    <citation type="submission" date="2023-02" db="EMBL/GenBank/DDBJ databases">
        <authorList>
            <consortium name="DOE Joint Genome Institute"/>
            <person name="Mondo S.J."/>
            <person name="Chang Y."/>
            <person name="Wang Y."/>
            <person name="Ahrendt S."/>
            <person name="Andreopoulos W."/>
            <person name="Barry K."/>
            <person name="Beard J."/>
            <person name="Benny G.L."/>
            <person name="Blankenship S."/>
            <person name="Bonito G."/>
            <person name="Cuomo C."/>
            <person name="Desiro A."/>
            <person name="Gervers K.A."/>
            <person name="Hundley H."/>
            <person name="Kuo A."/>
            <person name="LaButti K."/>
            <person name="Lang B.F."/>
            <person name="Lipzen A."/>
            <person name="O'Donnell K."/>
            <person name="Pangilinan J."/>
            <person name="Reynolds N."/>
            <person name="Sandor L."/>
            <person name="Smith M.W."/>
            <person name="Tsang A."/>
            <person name="Grigoriev I.V."/>
            <person name="Stajich J.E."/>
            <person name="Spatafora J.W."/>
        </authorList>
    </citation>
    <scope>NUCLEOTIDE SEQUENCE</scope>
    <source>
        <strain evidence="7">RSA 2281</strain>
    </source>
</reference>
<comment type="subcellular location">
    <subcellularLocation>
        <location evidence="1">Nucleus</location>
    </subcellularLocation>
</comment>
<keyword evidence="3" id="KW-0238">DNA-binding</keyword>
<dbReference type="CDD" id="cd00067">
    <property type="entry name" value="GAL4"/>
    <property type="match status" value="1"/>
</dbReference>
<dbReference type="GO" id="GO:0003677">
    <property type="term" value="F:DNA binding"/>
    <property type="evidence" value="ECO:0007669"/>
    <property type="project" value="UniProtKB-KW"/>
</dbReference>
<evidence type="ECO:0000256" key="4">
    <source>
        <dbReference type="ARBA" id="ARBA00023242"/>
    </source>
</evidence>
<dbReference type="PANTHER" id="PTHR46910:SF3">
    <property type="entry name" value="HALOTOLERANCE PROTEIN 9-RELATED"/>
    <property type="match status" value="1"/>
</dbReference>
<name>A0AAD5KBW8_9FUNG</name>
<dbReference type="PANTHER" id="PTHR46910">
    <property type="entry name" value="TRANSCRIPTION FACTOR PDR1"/>
    <property type="match status" value="1"/>
</dbReference>
<dbReference type="GO" id="GO:0008270">
    <property type="term" value="F:zinc ion binding"/>
    <property type="evidence" value="ECO:0007669"/>
    <property type="project" value="InterPro"/>
</dbReference>
<protein>
    <recommendedName>
        <fullName evidence="6">Zn(2)-C6 fungal-type domain-containing protein</fullName>
    </recommendedName>
</protein>
<evidence type="ECO:0000313" key="7">
    <source>
        <dbReference type="EMBL" id="KAI9260739.1"/>
    </source>
</evidence>
<keyword evidence="5" id="KW-0175">Coiled coil</keyword>
<dbReference type="CDD" id="cd12148">
    <property type="entry name" value="fungal_TF_MHR"/>
    <property type="match status" value="1"/>
</dbReference>
<evidence type="ECO:0000313" key="8">
    <source>
        <dbReference type="Proteomes" id="UP001209540"/>
    </source>
</evidence>
<keyword evidence="2" id="KW-0479">Metal-binding</keyword>
<comment type="caution">
    <text evidence="7">The sequence shown here is derived from an EMBL/GenBank/DDBJ whole genome shotgun (WGS) entry which is preliminary data.</text>
</comment>
<evidence type="ECO:0000256" key="1">
    <source>
        <dbReference type="ARBA" id="ARBA00004123"/>
    </source>
</evidence>
<feature type="domain" description="Zn(2)-C6 fungal-type" evidence="6">
    <location>
        <begin position="6"/>
        <end position="39"/>
    </location>
</feature>
<accession>A0AAD5KBW8</accession>
<proteinExistence type="predicted"/>